<dbReference type="EMBL" id="JAPUFD010000016">
    <property type="protein sequence ID" value="MDI1491910.1"/>
    <property type="molecule type" value="Genomic_DNA"/>
</dbReference>
<dbReference type="Proteomes" id="UP001161017">
    <property type="component" value="Unassembled WGS sequence"/>
</dbReference>
<reference evidence="1" key="1">
    <citation type="journal article" date="2023" name="Genome Biol. Evol.">
        <title>First Whole Genome Sequence and Flow Cytometry Genome Size Data for the Lichen-Forming Fungus Ramalina farinacea (Ascomycota).</title>
        <authorList>
            <person name="Llewellyn T."/>
            <person name="Mian S."/>
            <person name="Hill R."/>
            <person name="Leitch I.J."/>
            <person name="Gaya E."/>
        </authorList>
    </citation>
    <scope>NUCLEOTIDE SEQUENCE</scope>
    <source>
        <strain evidence="1">LIQ254RAFAR</strain>
    </source>
</reference>
<proteinExistence type="predicted"/>
<gene>
    <name evidence="1" type="ORF">OHK93_003121</name>
</gene>
<comment type="caution">
    <text evidence="1">The sequence shown here is derived from an EMBL/GenBank/DDBJ whole genome shotgun (WGS) entry which is preliminary data.</text>
</comment>
<name>A0AA43TZI3_9LECA</name>
<evidence type="ECO:0000313" key="2">
    <source>
        <dbReference type="Proteomes" id="UP001161017"/>
    </source>
</evidence>
<sequence>MPKQQDGIETGAQTDRIPLSPDAVEDYLVHFEGHQDCGITSSELYAPPKLTQHDGPKHSLFCHNRQRLLEATSEGGRHGFDAPYSPSGCHYRWYTAPEICMILERFDAIVFVGDDMLKHIYLAFNMIMRENIAMGGLMQWQLSESEREACRCDNQIIKGECAKHAVLQSDTVGANDGGSGGHASPYHCDRTPHFFLPIAGSPADSEQHDRFVTLLKSDPDSYKPIPVIHTLGLSTSLSWSDATASMDEWVSLADTSSRNVPFLWIGPNAAGHRKPPGQILSQGNNALWHYTLEMAKEAHSRELDALGMYNLTLQANSWDGSGYGLRVTLVQAMMVSSRIPHFRHGA</sequence>
<dbReference type="AlphaFoldDB" id="A0AA43TZI3"/>
<accession>A0AA43TZI3</accession>
<organism evidence="1 2">
    <name type="scientific">Ramalina farinacea</name>
    <dbReference type="NCBI Taxonomy" id="258253"/>
    <lineage>
        <taxon>Eukaryota</taxon>
        <taxon>Fungi</taxon>
        <taxon>Dikarya</taxon>
        <taxon>Ascomycota</taxon>
        <taxon>Pezizomycotina</taxon>
        <taxon>Lecanoromycetes</taxon>
        <taxon>OSLEUM clade</taxon>
        <taxon>Lecanoromycetidae</taxon>
        <taxon>Lecanorales</taxon>
        <taxon>Lecanorineae</taxon>
        <taxon>Ramalinaceae</taxon>
        <taxon>Ramalina</taxon>
    </lineage>
</organism>
<protein>
    <submittedName>
        <fullName evidence="1">Uncharacterized protein</fullName>
    </submittedName>
</protein>
<keyword evidence="2" id="KW-1185">Reference proteome</keyword>
<evidence type="ECO:0000313" key="1">
    <source>
        <dbReference type="EMBL" id="MDI1491910.1"/>
    </source>
</evidence>